<dbReference type="PANTHER" id="PTHR46077:SF1">
    <property type="entry name" value="TOP1 BINDING ARGININE_SERINE RICH PROTEIN, E3 UBIQUITIN LIGASE"/>
    <property type="match status" value="1"/>
</dbReference>
<dbReference type="GO" id="GO:0008270">
    <property type="term" value="F:zinc ion binding"/>
    <property type="evidence" value="ECO:0007669"/>
    <property type="project" value="UniProtKB-KW"/>
</dbReference>
<keyword evidence="3" id="KW-0808">Transferase</keyword>
<evidence type="ECO:0000256" key="9">
    <source>
        <dbReference type="PROSITE-ProRule" id="PRU00175"/>
    </source>
</evidence>
<evidence type="ECO:0000313" key="11">
    <source>
        <dbReference type="EMBL" id="CCA26132.1"/>
    </source>
</evidence>
<name>F0WXE0_9STRA</name>
<dbReference type="HOGENOM" id="CLU_012046_1_0_1"/>
<evidence type="ECO:0000259" key="10">
    <source>
        <dbReference type="PROSITE" id="PS50089"/>
    </source>
</evidence>
<evidence type="ECO:0000256" key="3">
    <source>
        <dbReference type="ARBA" id="ARBA00022679"/>
    </source>
</evidence>
<keyword evidence="4" id="KW-0479">Metal-binding</keyword>
<comment type="catalytic activity">
    <reaction evidence="1">
        <text>S-ubiquitinyl-[E2 ubiquitin-conjugating enzyme]-L-cysteine + [acceptor protein]-L-lysine = [E2 ubiquitin-conjugating enzyme]-L-cysteine + N(6)-ubiquitinyl-[acceptor protein]-L-lysine.</text>
        <dbReference type="EC" id="2.3.2.27"/>
    </reaction>
</comment>
<dbReference type="InterPro" id="IPR027370">
    <property type="entry name" value="Znf-RING_euk"/>
</dbReference>
<evidence type="ECO:0000256" key="2">
    <source>
        <dbReference type="ARBA" id="ARBA00012483"/>
    </source>
</evidence>
<keyword evidence="6" id="KW-0862">Zinc</keyword>
<dbReference type="Pfam" id="PF13445">
    <property type="entry name" value="zf-RING_UBOX"/>
    <property type="match status" value="1"/>
</dbReference>
<organism evidence="11">
    <name type="scientific">Albugo laibachii Nc14</name>
    <dbReference type="NCBI Taxonomy" id="890382"/>
    <lineage>
        <taxon>Eukaryota</taxon>
        <taxon>Sar</taxon>
        <taxon>Stramenopiles</taxon>
        <taxon>Oomycota</taxon>
        <taxon>Peronosporomycetes</taxon>
        <taxon>Albuginales</taxon>
        <taxon>Albuginaceae</taxon>
        <taxon>Albugo</taxon>
    </lineage>
</organism>
<keyword evidence="5 9" id="KW-0863">Zinc-finger</keyword>
<dbReference type="Gene3D" id="3.30.40.10">
    <property type="entry name" value="Zinc/RING finger domain, C3HC4 (zinc finger)"/>
    <property type="match status" value="1"/>
</dbReference>
<dbReference type="InterPro" id="IPR001841">
    <property type="entry name" value="Znf_RING"/>
</dbReference>
<keyword evidence="8" id="KW-0804">Transcription</keyword>
<reference evidence="11" key="2">
    <citation type="submission" date="2011-02" db="EMBL/GenBank/DDBJ databases">
        <authorList>
            <person name="MacLean D."/>
        </authorList>
    </citation>
    <scope>NUCLEOTIDE SEQUENCE</scope>
</reference>
<protein>
    <recommendedName>
        <fullName evidence="2">RING-type E3 ubiquitin transferase</fullName>
        <ecNumber evidence="2">2.3.2.27</ecNumber>
    </recommendedName>
</protein>
<feature type="domain" description="RING-type" evidence="10">
    <location>
        <begin position="46"/>
        <end position="94"/>
    </location>
</feature>
<reference evidence="11" key="1">
    <citation type="journal article" date="2011" name="PLoS Biol.">
        <title>Gene gain and loss during evolution of obligate parasitism in the white rust pathogen of Arabidopsis thaliana.</title>
        <authorList>
            <person name="Kemen E."/>
            <person name="Gardiner A."/>
            <person name="Schultz-Larsen T."/>
            <person name="Kemen A.C."/>
            <person name="Balmuth A.L."/>
            <person name="Robert-Seilaniantz A."/>
            <person name="Bailey K."/>
            <person name="Holub E."/>
            <person name="Studholme D.J."/>
            <person name="Maclean D."/>
            <person name="Jones J.D."/>
        </authorList>
    </citation>
    <scope>NUCLEOTIDE SEQUENCE</scope>
</reference>
<proteinExistence type="predicted"/>
<dbReference type="SUPFAM" id="SSF57850">
    <property type="entry name" value="RING/U-box"/>
    <property type="match status" value="1"/>
</dbReference>
<dbReference type="SMART" id="SM00184">
    <property type="entry name" value="RING"/>
    <property type="match status" value="1"/>
</dbReference>
<keyword evidence="7" id="KW-0805">Transcription regulation</keyword>
<accession>F0WXE0</accession>
<evidence type="ECO:0000256" key="5">
    <source>
        <dbReference type="ARBA" id="ARBA00022771"/>
    </source>
</evidence>
<evidence type="ECO:0000256" key="8">
    <source>
        <dbReference type="ARBA" id="ARBA00023163"/>
    </source>
</evidence>
<dbReference type="GO" id="GO:0061630">
    <property type="term" value="F:ubiquitin protein ligase activity"/>
    <property type="evidence" value="ECO:0007669"/>
    <property type="project" value="UniProtKB-EC"/>
</dbReference>
<dbReference type="EMBL" id="FR824394">
    <property type="protein sequence ID" value="CCA26132.1"/>
    <property type="molecule type" value="Genomic_DNA"/>
</dbReference>
<sequence length="266" mass="30288">MQESDCVELETLLIAQNNVCTSTEESFSTSEAIHTNEEDILDNELCPICLQKLDAAVMTQNCGHIFCCDCICLWVDHVTKKSRKRGLPECPMCKREFRTLYANITSDIHLVKLELDGDLTFKRAVKQYRLSNVTTDSSGLNTRLRRLVYQPGLVPVRINGTQVKEIGLKDLPLPKKQRSQWIDWVARELIACLGYSTDLTVFIALIEWALEKVAKSRVIAAYEELMEQLKPFLQDKAEIFVREMSLFMASPLNLEAYDSAIEYAPS</sequence>
<dbReference type="AlphaFoldDB" id="F0WXE0"/>
<gene>
    <name evidence="11" type="primary">AlNc14C349G10892</name>
    <name evidence="11" type="ORF">ALNC14_122760</name>
</gene>
<evidence type="ECO:0000256" key="7">
    <source>
        <dbReference type="ARBA" id="ARBA00023015"/>
    </source>
</evidence>
<evidence type="ECO:0000256" key="6">
    <source>
        <dbReference type="ARBA" id="ARBA00022833"/>
    </source>
</evidence>
<dbReference type="InterPro" id="IPR013083">
    <property type="entry name" value="Znf_RING/FYVE/PHD"/>
</dbReference>
<dbReference type="GO" id="GO:0006513">
    <property type="term" value="P:protein monoubiquitination"/>
    <property type="evidence" value="ECO:0007669"/>
    <property type="project" value="TreeGrafter"/>
</dbReference>
<dbReference type="PANTHER" id="PTHR46077">
    <property type="entry name" value="E3 UBIQUITIN-PROTEIN LIGASE TOPORS"/>
    <property type="match status" value="1"/>
</dbReference>
<evidence type="ECO:0000256" key="1">
    <source>
        <dbReference type="ARBA" id="ARBA00000900"/>
    </source>
</evidence>
<dbReference type="InterPro" id="IPR017907">
    <property type="entry name" value="Znf_RING_CS"/>
</dbReference>
<dbReference type="GO" id="GO:0000209">
    <property type="term" value="P:protein polyubiquitination"/>
    <property type="evidence" value="ECO:0007669"/>
    <property type="project" value="TreeGrafter"/>
</dbReference>
<evidence type="ECO:0000256" key="4">
    <source>
        <dbReference type="ARBA" id="ARBA00022723"/>
    </source>
</evidence>
<dbReference type="PROSITE" id="PS50089">
    <property type="entry name" value="ZF_RING_2"/>
    <property type="match status" value="1"/>
</dbReference>
<dbReference type="EC" id="2.3.2.27" evidence="2"/>
<dbReference type="PROSITE" id="PS00518">
    <property type="entry name" value="ZF_RING_1"/>
    <property type="match status" value="1"/>
</dbReference>